<feature type="compositionally biased region" description="Polar residues" evidence="1">
    <location>
        <begin position="285"/>
        <end position="297"/>
    </location>
</feature>
<evidence type="ECO:0000313" key="3">
    <source>
        <dbReference type="Proteomes" id="UP000290288"/>
    </source>
</evidence>
<feature type="compositionally biased region" description="Low complexity" evidence="1">
    <location>
        <begin position="268"/>
        <end position="284"/>
    </location>
</feature>
<name>A0A4Q2DIW0_9AGAR</name>
<dbReference type="Proteomes" id="UP000290288">
    <property type="component" value="Unassembled WGS sequence"/>
</dbReference>
<evidence type="ECO:0000313" key="2">
    <source>
        <dbReference type="EMBL" id="RXW19787.1"/>
    </source>
</evidence>
<gene>
    <name evidence="2" type="ORF">EST38_g6077</name>
</gene>
<accession>A0A4Q2DIW0</accession>
<dbReference type="STRING" id="2316362.A0A4Q2DIW0"/>
<dbReference type="EMBL" id="SDEE01000183">
    <property type="protein sequence ID" value="RXW19787.1"/>
    <property type="molecule type" value="Genomic_DNA"/>
</dbReference>
<feature type="region of interest" description="Disordered" evidence="1">
    <location>
        <begin position="13"/>
        <end position="33"/>
    </location>
</feature>
<proteinExistence type="predicted"/>
<sequence>MPKLILVETDAQKVATPEIQRPSSTRRHSRSIRKSVGQNFETPVNNGRHWDVGDISIGSPEVQVQETIPEDDFDEIEYMAPNTLDIAYKPPFDFDLPDYKALGENFRKYAFSGIPYDVEPPELVLPEVQLPDDAWNLLTLREIAFHIVEDDDPFLQHRPPASNPIKPATASKVVPRTRPLSALPSSSSNRGPAKATKARPATATSTINPRAATRPASTIQTGLRRPATSTASTVTRPTATGSKIPAKVAVTIRQPAGKALLVGKGATIPPKAASAPSTSRSTPTFRNAQLSGTKQASSAVAEPFLFRPVDLEPLDDFMFEV</sequence>
<feature type="compositionally biased region" description="Basic residues" evidence="1">
    <location>
        <begin position="24"/>
        <end position="33"/>
    </location>
</feature>
<reference evidence="2 3" key="1">
    <citation type="submission" date="2019-01" db="EMBL/GenBank/DDBJ databases">
        <title>Draft genome sequence of Psathyrella aberdarensis IHI B618.</title>
        <authorList>
            <person name="Buettner E."/>
            <person name="Kellner H."/>
        </authorList>
    </citation>
    <scope>NUCLEOTIDE SEQUENCE [LARGE SCALE GENOMIC DNA]</scope>
    <source>
        <strain evidence="2 3">IHI B618</strain>
    </source>
</reference>
<dbReference type="AlphaFoldDB" id="A0A4Q2DIW0"/>
<organism evidence="2 3">
    <name type="scientific">Candolleomyces aberdarensis</name>
    <dbReference type="NCBI Taxonomy" id="2316362"/>
    <lineage>
        <taxon>Eukaryota</taxon>
        <taxon>Fungi</taxon>
        <taxon>Dikarya</taxon>
        <taxon>Basidiomycota</taxon>
        <taxon>Agaricomycotina</taxon>
        <taxon>Agaricomycetes</taxon>
        <taxon>Agaricomycetidae</taxon>
        <taxon>Agaricales</taxon>
        <taxon>Agaricineae</taxon>
        <taxon>Psathyrellaceae</taxon>
        <taxon>Candolleomyces</taxon>
    </lineage>
</organism>
<comment type="caution">
    <text evidence="2">The sequence shown here is derived from an EMBL/GenBank/DDBJ whole genome shotgun (WGS) entry which is preliminary data.</text>
</comment>
<keyword evidence="3" id="KW-1185">Reference proteome</keyword>
<dbReference type="OrthoDB" id="2990414at2759"/>
<protein>
    <submittedName>
        <fullName evidence="2">Uncharacterized protein</fullName>
    </submittedName>
</protein>
<feature type="region of interest" description="Disordered" evidence="1">
    <location>
        <begin position="155"/>
        <end position="239"/>
    </location>
</feature>
<feature type="compositionally biased region" description="Low complexity" evidence="1">
    <location>
        <begin position="192"/>
        <end position="206"/>
    </location>
</feature>
<evidence type="ECO:0000256" key="1">
    <source>
        <dbReference type="SAM" id="MobiDB-lite"/>
    </source>
</evidence>
<feature type="region of interest" description="Disordered" evidence="1">
    <location>
        <begin position="268"/>
        <end position="297"/>
    </location>
</feature>
<feature type="compositionally biased region" description="Polar residues" evidence="1">
    <location>
        <begin position="215"/>
        <end position="239"/>
    </location>
</feature>